<dbReference type="Gene3D" id="1.10.10.750">
    <property type="entry name" value="Ypt/Rab-GAP domain of gyp1p, domain 1"/>
    <property type="match status" value="1"/>
</dbReference>
<dbReference type="InterPro" id="IPR039842">
    <property type="entry name" value="TBC1D7"/>
</dbReference>
<dbReference type="PANTHER" id="PTHR13530:SF3">
    <property type="entry name" value="TBC1 DOMAIN FAMILY MEMBER 7"/>
    <property type="match status" value="1"/>
</dbReference>
<dbReference type="GO" id="GO:0005096">
    <property type="term" value="F:GTPase activator activity"/>
    <property type="evidence" value="ECO:0007669"/>
    <property type="project" value="TreeGrafter"/>
</dbReference>
<gene>
    <name evidence="2" type="ORF">PFISCL1PPCAC_15732</name>
</gene>
<evidence type="ECO:0000313" key="3">
    <source>
        <dbReference type="Proteomes" id="UP001432322"/>
    </source>
</evidence>
<keyword evidence="3" id="KW-1185">Reference proteome</keyword>
<dbReference type="PANTHER" id="PTHR13530">
    <property type="entry name" value="TBC1 DOMAIN FAMILY MEMBER 7"/>
    <property type="match status" value="1"/>
</dbReference>
<dbReference type="EMBL" id="BTSY01000004">
    <property type="protein sequence ID" value="GMT24435.1"/>
    <property type="molecule type" value="Genomic_DNA"/>
</dbReference>
<comment type="caution">
    <text evidence="2">The sequence shown here is derived from an EMBL/GenBank/DDBJ whole genome shotgun (WGS) entry which is preliminary data.</text>
</comment>
<protein>
    <submittedName>
        <fullName evidence="2">Uncharacterized protein</fullName>
    </submittedName>
</protein>
<dbReference type="AlphaFoldDB" id="A0AAV5W280"/>
<accession>A0AAV5W280</accession>
<feature type="non-terminal residue" evidence="2">
    <location>
        <position position="1"/>
    </location>
</feature>
<dbReference type="Proteomes" id="UP001432322">
    <property type="component" value="Unassembled WGS sequence"/>
</dbReference>
<feature type="region of interest" description="Disordered" evidence="1">
    <location>
        <begin position="383"/>
        <end position="407"/>
    </location>
</feature>
<proteinExistence type="predicted"/>
<evidence type="ECO:0000256" key="1">
    <source>
        <dbReference type="SAM" id="MobiDB-lite"/>
    </source>
</evidence>
<evidence type="ECO:0000313" key="2">
    <source>
        <dbReference type="EMBL" id="GMT24435.1"/>
    </source>
</evidence>
<dbReference type="GO" id="GO:0032007">
    <property type="term" value="P:negative regulation of TOR signaling"/>
    <property type="evidence" value="ECO:0007669"/>
    <property type="project" value="TreeGrafter"/>
</dbReference>
<organism evidence="2 3">
    <name type="scientific">Pristionchus fissidentatus</name>
    <dbReference type="NCBI Taxonomy" id="1538716"/>
    <lineage>
        <taxon>Eukaryota</taxon>
        <taxon>Metazoa</taxon>
        <taxon>Ecdysozoa</taxon>
        <taxon>Nematoda</taxon>
        <taxon>Chromadorea</taxon>
        <taxon>Rhabditida</taxon>
        <taxon>Rhabditina</taxon>
        <taxon>Diplogasteromorpha</taxon>
        <taxon>Diplogasteroidea</taxon>
        <taxon>Neodiplogasteridae</taxon>
        <taxon>Pristionchus</taxon>
    </lineage>
</organism>
<reference evidence="2" key="1">
    <citation type="submission" date="2023-10" db="EMBL/GenBank/DDBJ databases">
        <title>Genome assembly of Pristionchus species.</title>
        <authorList>
            <person name="Yoshida K."/>
            <person name="Sommer R.J."/>
        </authorList>
    </citation>
    <scope>NUCLEOTIDE SEQUENCE</scope>
    <source>
        <strain evidence="2">RS5133</strain>
    </source>
</reference>
<sequence>TTYCMSASMTIPSSNFRQSLISKVNVQDESVKLEQILSGERDVEIFQLKQFVWKYSLPDKSRYDVWRLLLGVSSGHTQIRATVDKHRNDEAESLWRSLKTMRMAEGREEPVPSDIVRMILLAGGRLKDGIDFRTLDVAPIVTIVHHMRIVAGFNRWREAFSLSRAAHRLFLELFPQHVIDHIHTEVWKAVDTDGVVLSPHMMKMYVESGGAALFKSPKALHKLWDKVVSGGESPPFLMTQLLISYLNNLTVRISLRSPMGSNVVRRELDAQSPFASQSSNSSQCSLKGWNVQLSEEDEMRLVGQSTEAVLRKPNFKMPDPSSSSSLTNNNNQYATTVAGMIRGETLRRSEGCDRPLPSPILVDASIEGENGYVTPAKAKEGKEWLEDNQRKRAATVSEAKLRSPPIM</sequence>
<name>A0AAV5W280_9BILA</name>